<evidence type="ECO:0000313" key="6">
    <source>
        <dbReference type="EMBL" id="EPS58330.1"/>
    </source>
</evidence>
<evidence type="ECO:0000313" key="7">
    <source>
        <dbReference type="Proteomes" id="UP000015453"/>
    </source>
</evidence>
<dbReference type="EMBL" id="AUSU01009325">
    <property type="protein sequence ID" value="EPS58330.1"/>
    <property type="molecule type" value="Genomic_DNA"/>
</dbReference>
<evidence type="ECO:0000256" key="4">
    <source>
        <dbReference type="ARBA" id="ARBA00024045"/>
    </source>
</evidence>
<proteinExistence type="inferred from homology"/>
<dbReference type="PANTHER" id="PTHR46195:SF2">
    <property type="entry name" value="HEAVY METAL-ASSOCIATED ISOPRENYLATED PLANT PROTEIN 7"/>
    <property type="match status" value="1"/>
</dbReference>
<dbReference type="Gene3D" id="3.30.70.100">
    <property type="match status" value="1"/>
</dbReference>
<evidence type="ECO:0000256" key="1">
    <source>
        <dbReference type="ARBA" id="ARBA00022481"/>
    </source>
</evidence>
<evidence type="ECO:0000256" key="3">
    <source>
        <dbReference type="ARBA" id="ARBA00023289"/>
    </source>
</evidence>
<comment type="similarity">
    <text evidence="4">Belongs to the HIPP family.</text>
</comment>
<gene>
    <name evidence="6" type="ORF">M569_16485</name>
</gene>
<feature type="region of interest" description="Disordered" evidence="5">
    <location>
        <begin position="39"/>
        <end position="93"/>
    </location>
</feature>
<evidence type="ECO:0008006" key="8">
    <source>
        <dbReference type="Google" id="ProtNLM"/>
    </source>
</evidence>
<dbReference type="PANTHER" id="PTHR46195">
    <property type="entry name" value="HEAVY METAL-ASSOCIATED ISOPRENYLATED PLANT PROTEIN 7"/>
    <property type="match status" value="1"/>
</dbReference>
<feature type="non-terminal residue" evidence="6">
    <location>
        <position position="1"/>
    </location>
</feature>
<keyword evidence="1" id="KW-0488">Methylation</keyword>
<keyword evidence="7" id="KW-1185">Reference proteome</keyword>
<dbReference type="OrthoDB" id="689350at2759"/>
<protein>
    <recommendedName>
        <fullName evidence="8">HMA domain-containing protein</fullName>
    </recommendedName>
</protein>
<dbReference type="AlphaFoldDB" id="S8BUU6"/>
<sequence>GVESVEPDLKESKVTVKGVFTPENLVDCVYRRTLKHATIISVEPEKKKDENPKESKEEEEKKPEDPPKEDKPGDDVAPPEKGGVGGGETEEPKIDLRKNEFHYLFPNNFQIYPQIFVHGEHSYGQFYPPPPAMFSDENPNACSVM</sequence>
<reference evidence="6 7" key="1">
    <citation type="journal article" date="2013" name="BMC Genomics">
        <title>The miniature genome of a carnivorous plant Genlisea aurea contains a low number of genes and short non-coding sequences.</title>
        <authorList>
            <person name="Leushkin E.V."/>
            <person name="Sutormin R.A."/>
            <person name="Nabieva E.R."/>
            <person name="Penin A.A."/>
            <person name="Kondrashov A.S."/>
            <person name="Logacheva M.D."/>
        </authorList>
    </citation>
    <scope>NUCLEOTIDE SEQUENCE [LARGE SCALE GENOMIC DNA]</scope>
</reference>
<evidence type="ECO:0000256" key="5">
    <source>
        <dbReference type="SAM" id="MobiDB-lite"/>
    </source>
</evidence>
<comment type="caution">
    <text evidence="6">The sequence shown here is derived from an EMBL/GenBank/DDBJ whole genome shotgun (WGS) entry which is preliminary data.</text>
</comment>
<keyword evidence="3" id="KW-0636">Prenylation</keyword>
<evidence type="ECO:0000256" key="2">
    <source>
        <dbReference type="ARBA" id="ARBA00022723"/>
    </source>
</evidence>
<name>S8BUU6_9LAMI</name>
<organism evidence="6 7">
    <name type="scientific">Genlisea aurea</name>
    <dbReference type="NCBI Taxonomy" id="192259"/>
    <lineage>
        <taxon>Eukaryota</taxon>
        <taxon>Viridiplantae</taxon>
        <taxon>Streptophyta</taxon>
        <taxon>Embryophyta</taxon>
        <taxon>Tracheophyta</taxon>
        <taxon>Spermatophyta</taxon>
        <taxon>Magnoliopsida</taxon>
        <taxon>eudicotyledons</taxon>
        <taxon>Gunneridae</taxon>
        <taxon>Pentapetalae</taxon>
        <taxon>asterids</taxon>
        <taxon>lamiids</taxon>
        <taxon>Lamiales</taxon>
        <taxon>Lentibulariaceae</taxon>
        <taxon>Genlisea</taxon>
    </lineage>
</organism>
<dbReference type="InterPro" id="IPR044577">
    <property type="entry name" value="HIPP4/7/8/17/18/19"/>
</dbReference>
<feature type="compositionally biased region" description="Basic and acidic residues" evidence="5">
    <location>
        <begin position="43"/>
        <end position="74"/>
    </location>
</feature>
<accession>S8BUU6</accession>
<keyword evidence="2" id="KW-0479">Metal-binding</keyword>
<keyword evidence="3" id="KW-0449">Lipoprotein</keyword>
<dbReference type="Proteomes" id="UP000015453">
    <property type="component" value="Unassembled WGS sequence"/>
</dbReference>
<dbReference type="GO" id="GO:0046872">
    <property type="term" value="F:metal ion binding"/>
    <property type="evidence" value="ECO:0007669"/>
    <property type="project" value="UniProtKB-KW"/>
</dbReference>